<evidence type="ECO:0000313" key="4">
    <source>
        <dbReference type="EMBL" id="CAL8126840.1"/>
    </source>
</evidence>
<feature type="region of interest" description="Disordered" evidence="1">
    <location>
        <begin position="102"/>
        <end position="375"/>
    </location>
</feature>
<evidence type="ECO:0000256" key="2">
    <source>
        <dbReference type="SAM" id="SignalP"/>
    </source>
</evidence>
<organism evidence="4 5">
    <name type="scientific">Orchesella dallaii</name>
    <dbReference type="NCBI Taxonomy" id="48710"/>
    <lineage>
        <taxon>Eukaryota</taxon>
        <taxon>Metazoa</taxon>
        <taxon>Ecdysozoa</taxon>
        <taxon>Arthropoda</taxon>
        <taxon>Hexapoda</taxon>
        <taxon>Collembola</taxon>
        <taxon>Entomobryomorpha</taxon>
        <taxon>Entomobryoidea</taxon>
        <taxon>Orchesellidae</taxon>
        <taxon>Orchesellinae</taxon>
        <taxon>Orchesella</taxon>
    </lineage>
</organism>
<dbReference type="PRINTS" id="PR01217">
    <property type="entry name" value="PRICHEXTENSN"/>
</dbReference>
<feature type="compositionally biased region" description="Low complexity" evidence="1">
    <location>
        <begin position="403"/>
        <end position="419"/>
    </location>
</feature>
<feature type="region of interest" description="Disordered" evidence="1">
    <location>
        <begin position="612"/>
        <end position="635"/>
    </location>
</feature>
<feature type="compositionally biased region" description="Polar residues" evidence="1">
    <location>
        <begin position="109"/>
        <end position="121"/>
    </location>
</feature>
<feature type="signal peptide" evidence="2">
    <location>
        <begin position="1"/>
        <end position="17"/>
    </location>
</feature>
<dbReference type="PANTHER" id="PTHR31927">
    <property type="entry name" value="FI07246P-RELATED-RELATED"/>
    <property type="match status" value="1"/>
</dbReference>
<protein>
    <recommendedName>
        <fullName evidence="3">DUF243 domain-containing protein</fullName>
    </recommendedName>
</protein>
<sequence length="670" mass="72683">MGKLLILTSCCFFIAASQSPYPPEHLETNLLLFKDEPKAGHVEAFQDNYVKEIFAKLLRRRLPHLKVAEPIKVENPESDDIEEPTSSGSEVLSLHSQLQNKLGWESDDNNGGNFNQNSVIVLNNPPHGQSFRGPPPPQNGQSYGPPPNIRNNQAYGPPPQQNGPSYGPPPPPRNNQAYGPPPQQNGPSYGPPPPPRNNQAYGPPPQQNGPSYGPPPPPRNNQAYGPPPQQNGPTYGPPPPPQNNQAYGPPPQQNNQAYGPPPQQNNQAYGPPPQQNNQAYGPPPQQNNQAYGPPPQQNNHAYGPPPVQNDQSFGPPVPVRENSQDYGGPPPPPPQNSFENNALGQGAFQSNQEYGAPQGNSGSNHGGYQSNNEIRVNQGNFGGYIENFSSGNRGSLNQQTAALQSQGQSQFSNNGNSGLNDGAKIYKHVYIHTPTPEEEPPQQPRVISLNKKQDTHYQIIFVKAPAPPQMPPTEIELPAPPERKTLVYVLVKKPQKPAEIKFRAPAPTSPAKPEVYFIKYKGNGQPNDQEMLSEVEGNLGVSNDQRINEGYSNSLDVQPQSIDEVGGNGGRTPDSVGYPNTKYRAPPSMLSPNQEPMSIAVYDRVRNGVSPTAGGAATISSNNQRTQQGGSHYRAPGAQLFDRASGRMMNGQYIGMTSMTSNSRGNQYYS</sequence>
<evidence type="ECO:0000259" key="3">
    <source>
        <dbReference type="SMART" id="SM00690"/>
    </source>
</evidence>
<dbReference type="Pfam" id="PF03103">
    <property type="entry name" value="DUF243"/>
    <property type="match status" value="1"/>
</dbReference>
<feature type="region of interest" description="Disordered" evidence="1">
    <location>
        <begin position="557"/>
        <end position="579"/>
    </location>
</feature>
<feature type="compositionally biased region" description="Low complexity" evidence="1">
    <location>
        <begin position="253"/>
        <end position="291"/>
    </location>
</feature>
<comment type="caution">
    <text evidence="4">The sequence shown here is derived from an EMBL/GenBank/DDBJ whole genome shotgun (WGS) entry which is preliminary data.</text>
</comment>
<feature type="region of interest" description="Disordered" evidence="1">
    <location>
        <begin position="390"/>
        <end position="419"/>
    </location>
</feature>
<proteinExistence type="predicted"/>
<name>A0ABP1RDD4_9HEXA</name>
<feature type="compositionally biased region" description="Polar residues" evidence="1">
    <location>
        <begin position="618"/>
        <end position="630"/>
    </location>
</feature>
<evidence type="ECO:0000313" key="5">
    <source>
        <dbReference type="Proteomes" id="UP001642540"/>
    </source>
</evidence>
<feature type="domain" description="DUF243" evidence="3">
    <location>
        <begin position="423"/>
        <end position="523"/>
    </location>
</feature>
<reference evidence="4 5" key="1">
    <citation type="submission" date="2024-08" db="EMBL/GenBank/DDBJ databases">
        <authorList>
            <person name="Cucini C."/>
            <person name="Frati F."/>
        </authorList>
    </citation>
    <scope>NUCLEOTIDE SEQUENCE [LARGE SCALE GENOMIC DNA]</scope>
</reference>
<evidence type="ECO:0000256" key="1">
    <source>
        <dbReference type="SAM" id="MobiDB-lite"/>
    </source>
</evidence>
<feature type="compositionally biased region" description="Polar residues" evidence="1">
    <location>
        <begin position="336"/>
        <end position="375"/>
    </location>
</feature>
<dbReference type="Proteomes" id="UP001642540">
    <property type="component" value="Unassembled WGS sequence"/>
</dbReference>
<gene>
    <name evidence="4" type="ORF">ODALV1_LOCUS21575</name>
</gene>
<feature type="chain" id="PRO_5046885708" description="DUF243 domain-containing protein" evidence="2">
    <location>
        <begin position="18"/>
        <end position="670"/>
    </location>
</feature>
<keyword evidence="2" id="KW-0732">Signal</keyword>
<dbReference type="PANTHER" id="PTHR31927:SF2">
    <property type="entry name" value="FI07246P-RELATED"/>
    <property type="match status" value="1"/>
</dbReference>
<dbReference type="SMART" id="SM00690">
    <property type="entry name" value="DM5"/>
    <property type="match status" value="1"/>
</dbReference>
<accession>A0ABP1RDD4</accession>
<feature type="compositionally biased region" description="Polar residues" evidence="1">
    <location>
        <begin position="390"/>
        <end position="402"/>
    </location>
</feature>
<feature type="compositionally biased region" description="Pro residues" evidence="1">
    <location>
        <begin position="156"/>
        <end position="252"/>
    </location>
</feature>
<feature type="compositionally biased region" description="Pro residues" evidence="1">
    <location>
        <begin position="133"/>
        <end position="148"/>
    </location>
</feature>
<dbReference type="EMBL" id="CAXLJM020000072">
    <property type="protein sequence ID" value="CAL8126840.1"/>
    <property type="molecule type" value="Genomic_DNA"/>
</dbReference>
<dbReference type="InterPro" id="IPR004145">
    <property type="entry name" value="DUF243"/>
</dbReference>
<keyword evidence="5" id="KW-1185">Reference proteome</keyword>